<dbReference type="GO" id="GO:0019344">
    <property type="term" value="P:cysteine biosynthetic process"/>
    <property type="evidence" value="ECO:0007669"/>
    <property type="project" value="UniProtKB-KW"/>
</dbReference>
<feature type="binding site" evidence="15">
    <location>
        <position position="476"/>
    </location>
    <ligand>
        <name>[4Fe-4S] cluster</name>
        <dbReference type="ChEBI" id="CHEBI:49883"/>
    </ligand>
</feature>
<dbReference type="EC" id="1.8.1.2" evidence="15"/>
<evidence type="ECO:0000256" key="4">
    <source>
        <dbReference type="ARBA" id="ARBA00022605"/>
    </source>
</evidence>
<evidence type="ECO:0000256" key="8">
    <source>
        <dbReference type="ARBA" id="ARBA00023002"/>
    </source>
</evidence>
<keyword evidence="4 15" id="KW-0028">Amino-acid biosynthesis</keyword>
<dbReference type="AlphaFoldDB" id="A0A0D8J6L9"/>
<dbReference type="FunFam" id="3.30.413.10:FF:000004">
    <property type="entry name" value="Sulfite reductase [NADPH] hemoprotein beta-component"/>
    <property type="match status" value="1"/>
</dbReference>
<dbReference type="GO" id="GO:0050311">
    <property type="term" value="F:sulfite reductase (ferredoxin) activity"/>
    <property type="evidence" value="ECO:0007669"/>
    <property type="project" value="TreeGrafter"/>
</dbReference>
<dbReference type="GO" id="GO:0000103">
    <property type="term" value="P:sulfate assimilation"/>
    <property type="evidence" value="ECO:0007669"/>
    <property type="project" value="UniProtKB-UniRule"/>
</dbReference>
<evidence type="ECO:0000256" key="2">
    <source>
        <dbReference type="ARBA" id="ARBA00010429"/>
    </source>
</evidence>
<evidence type="ECO:0000256" key="7">
    <source>
        <dbReference type="ARBA" id="ARBA00022857"/>
    </source>
</evidence>
<keyword evidence="6 15" id="KW-0479">Metal-binding</keyword>
<dbReference type="PANTHER" id="PTHR11493">
    <property type="entry name" value="SULFITE REDUCTASE [NADPH] SUBUNIT BETA-RELATED"/>
    <property type="match status" value="1"/>
</dbReference>
<comment type="pathway">
    <text evidence="1 15">Sulfur metabolism; hydrogen sulfide biosynthesis; hydrogen sulfide from sulfite (NADPH route): step 1/1.</text>
</comment>
<dbReference type="PRINTS" id="PR00397">
    <property type="entry name" value="SIROHAEM"/>
</dbReference>
<keyword evidence="9 15" id="KW-0408">Iron</keyword>
<evidence type="ECO:0000256" key="13">
    <source>
        <dbReference type="ARBA" id="ARBA00057160"/>
    </source>
</evidence>
<evidence type="ECO:0000256" key="12">
    <source>
        <dbReference type="ARBA" id="ARBA00052219"/>
    </source>
</evidence>
<evidence type="ECO:0000256" key="3">
    <source>
        <dbReference type="ARBA" id="ARBA00022485"/>
    </source>
</evidence>
<proteinExistence type="inferred from homology"/>
<evidence type="ECO:0000259" key="16">
    <source>
        <dbReference type="Pfam" id="PF01077"/>
    </source>
</evidence>
<dbReference type="Proteomes" id="UP000032544">
    <property type="component" value="Unassembled WGS sequence"/>
</dbReference>
<keyword evidence="10 15" id="KW-0411">Iron-sulfur</keyword>
<dbReference type="RefSeq" id="WP_045032471.1">
    <property type="nucleotide sequence ID" value="NZ_JRHC01000005.1"/>
</dbReference>
<comment type="similarity">
    <text evidence="2 15">Belongs to the nitrite and sulfite reductase 4Fe-4S domain family.</text>
</comment>
<dbReference type="InterPro" id="IPR006066">
    <property type="entry name" value="NO2/SO3_Rdtase_FeS/sirohaem_BS"/>
</dbReference>
<evidence type="ECO:0000256" key="10">
    <source>
        <dbReference type="ARBA" id="ARBA00023014"/>
    </source>
</evidence>
<comment type="caution">
    <text evidence="18">The sequence shown here is derived from an EMBL/GenBank/DDBJ whole genome shotgun (WGS) entry which is preliminary data.</text>
</comment>
<dbReference type="NCBIfam" id="NF010029">
    <property type="entry name" value="PRK13504.1"/>
    <property type="match status" value="1"/>
</dbReference>
<dbReference type="GO" id="GO:0070814">
    <property type="term" value="P:hydrogen sulfide biosynthetic process"/>
    <property type="evidence" value="ECO:0007669"/>
    <property type="project" value="UniProtKB-UniRule"/>
</dbReference>
<feature type="domain" description="Nitrite/sulphite reductase 4Fe-4S" evidence="16">
    <location>
        <begin position="169"/>
        <end position="324"/>
    </location>
</feature>
<evidence type="ECO:0000313" key="18">
    <source>
        <dbReference type="EMBL" id="KJF42620.1"/>
    </source>
</evidence>
<dbReference type="Gene3D" id="3.30.413.10">
    <property type="entry name" value="Sulfite Reductase Hemoprotein, domain 1"/>
    <property type="match status" value="2"/>
</dbReference>
<dbReference type="NCBIfam" id="TIGR02041">
    <property type="entry name" value="CysI"/>
    <property type="match status" value="1"/>
</dbReference>
<dbReference type="SUPFAM" id="SSF55124">
    <property type="entry name" value="Nitrite/Sulfite reductase N-terminal domain-like"/>
    <property type="match status" value="2"/>
</dbReference>
<name>A0A0D8J6L9_9BACT</name>
<reference evidence="18 19" key="1">
    <citation type="submission" date="2014-09" db="EMBL/GenBank/DDBJ databases">
        <title>Draft Genome Sequence of Draconibacterium sp. JN14CK-3.</title>
        <authorList>
            <person name="Dong C."/>
            <person name="Lai Q."/>
            <person name="Shao Z."/>
        </authorList>
    </citation>
    <scope>NUCLEOTIDE SEQUENCE [LARGE SCALE GENOMIC DNA]</scope>
    <source>
        <strain evidence="18 19">JN14CK-3</strain>
    </source>
</reference>
<evidence type="ECO:0000256" key="14">
    <source>
        <dbReference type="ARBA" id="ARBA00062253"/>
    </source>
</evidence>
<keyword evidence="11 15" id="KW-0198">Cysteine biosynthesis</keyword>
<feature type="domain" description="Nitrite/Sulfite reductase ferredoxin-like" evidence="17">
    <location>
        <begin position="75"/>
        <end position="132"/>
    </location>
</feature>
<protein>
    <recommendedName>
        <fullName evidence="15">Sulfite reductase [NADPH] hemoprotein beta-component</fullName>
        <shortName evidence="15">SiR-HP</shortName>
        <shortName evidence="15">SiRHP</shortName>
        <ecNumber evidence="15">1.8.1.2</ecNumber>
    </recommendedName>
</protein>
<dbReference type="InterPro" id="IPR011786">
    <property type="entry name" value="CysI"/>
</dbReference>
<dbReference type="InterPro" id="IPR006067">
    <property type="entry name" value="NO2/SO3_Rdtase_4Fe4S_dom"/>
</dbReference>
<dbReference type="GO" id="GO:0009337">
    <property type="term" value="C:sulfite reductase complex (NADPH)"/>
    <property type="evidence" value="ECO:0007669"/>
    <property type="project" value="InterPro"/>
</dbReference>
<feature type="domain" description="Nitrite/Sulfite reductase ferredoxin-like" evidence="17">
    <location>
        <begin position="348"/>
        <end position="412"/>
    </location>
</feature>
<dbReference type="Pfam" id="PF01077">
    <property type="entry name" value="NIR_SIR"/>
    <property type="match status" value="1"/>
</dbReference>
<organism evidence="18 19">
    <name type="scientific">Draconibacterium sediminis</name>
    <dbReference type="NCBI Taxonomy" id="1544798"/>
    <lineage>
        <taxon>Bacteria</taxon>
        <taxon>Pseudomonadati</taxon>
        <taxon>Bacteroidota</taxon>
        <taxon>Bacteroidia</taxon>
        <taxon>Marinilabiliales</taxon>
        <taxon>Prolixibacteraceae</taxon>
        <taxon>Draconibacterium</taxon>
    </lineage>
</organism>
<dbReference type="InterPro" id="IPR045854">
    <property type="entry name" value="NO2/SO3_Rdtase_4Fe4S_sf"/>
</dbReference>
<evidence type="ECO:0000256" key="6">
    <source>
        <dbReference type="ARBA" id="ARBA00022723"/>
    </source>
</evidence>
<dbReference type="GO" id="GO:0050661">
    <property type="term" value="F:NADP binding"/>
    <property type="evidence" value="ECO:0007669"/>
    <property type="project" value="InterPro"/>
</dbReference>
<sequence length="566" mass="63882">MSENINWQELSEVEKLKYDSNYLRGTLTESLADPITGAISDGDTQISKFHGIYQQWDRDIDKERKRQKLEPAFSFLIRLRMPGGRFTPGQWLAMDELSEKYANGTLKLTTRQTFQLHGVLKRNLKATIKEMNDHLMDTIAACGDVNRNVMSHANPAQSSFHAEVIETAKNISEHLLPKTGAYHEIWLDKKLVADSKEEVEPLYGNRYLPRKFKIGIVIPPHNDCDVFSQDLGFIAIVENDKIVGYNVAVGGGLGTTFGKPETYPRTGTVIGFCTPDQIIDVAEKVVLVQRDNGNRKDRKQARLKYTIDRMGVEEFVAELTKYLGYELEPEREYVLDRNGDDFGWIKGSDKKWHLTYFVEGGRVLDRGEYKLKTALREISKVIDGDIILTGNQNLIISGVSTKVKNKVDALLKTYGVSPEDISGLRKNSIACVALPTCPLAFAEAERYLPDLVSKIEAILNEHELGKEEIVIRMTGCPNGCGRPYLAEIGLIGKSPGYYNLYLGGSFNGSRLNTLYKQTINEEEILNELRPIIADFAANRKDGEHFGDFVIRNNYVEEIKEGKDFKH</sequence>
<dbReference type="UniPathway" id="UPA00140">
    <property type="reaction ID" value="UER00207"/>
</dbReference>
<dbReference type="InterPro" id="IPR045169">
    <property type="entry name" value="NO2/SO3_Rdtase_4Fe4S_prot"/>
</dbReference>
<dbReference type="GO" id="GO:0004783">
    <property type="term" value="F:sulfite reductase (NADPH) activity"/>
    <property type="evidence" value="ECO:0007669"/>
    <property type="project" value="UniProtKB-UniRule"/>
</dbReference>
<dbReference type="EMBL" id="JRHC01000005">
    <property type="protein sequence ID" value="KJF42620.1"/>
    <property type="molecule type" value="Genomic_DNA"/>
</dbReference>
<dbReference type="SUPFAM" id="SSF56014">
    <property type="entry name" value="Nitrite and sulphite reductase 4Fe-4S domain-like"/>
    <property type="match status" value="2"/>
</dbReference>
<dbReference type="PANTHER" id="PTHR11493:SF47">
    <property type="entry name" value="SULFITE REDUCTASE [NADPH] SUBUNIT BETA"/>
    <property type="match status" value="1"/>
</dbReference>
<keyword evidence="19" id="KW-1185">Reference proteome</keyword>
<dbReference type="GO" id="GO:0020037">
    <property type="term" value="F:heme binding"/>
    <property type="evidence" value="ECO:0007669"/>
    <property type="project" value="InterPro"/>
</dbReference>
<comment type="cofactor">
    <cofactor evidence="15">
        <name>[4Fe-4S] cluster</name>
        <dbReference type="ChEBI" id="CHEBI:49883"/>
    </cofactor>
    <text evidence="15">Binds 1 [4Fe-4S] cluster per subunit.</text>
</comment>
<comment type="function">
    <text evidence="13 15">Component of the sulfite reductase complex that catalyzes the 6-electron reduction of sulfite to sulfide. This is one of several activities required for the biosynthesis of L-cysteine from sulfate.</text>
</comment>
<dbReference type="InterPro" id="IPR005117">
    <property type="entry name" value="NiRdtase/SiRdtase_haem-b_fer"/>
</dbReference>
<dbReference type="OrthoDB" id="9803707at2"/>
<feature type="binding site" evidence="15">
    <location>
        <position position="437"/>
    </location>
    <ligand>
        <name>[4Fe-4S] cluster</name>
        <dbReference type="ChEBI" id="CHEBI:49883"/>
    </ligand>
</feature>
<evidence type="ECO:0000256" key="11">
    <source>
        <dbReference type="ARBA" id="ARBA00023192"/>
    </source>
</evidence>
<comment type="subunit">
    <text evidence="14 15">Alpha(8)-beta(8). The alpha component is a flavoprotein, the beta component is a hemoprotein.</text>
</comment>
<feature type="binding site" description="axial binding residue" evidence="15">
    <location>
        <position position="480"/>
    </location>
    <ligand>
        <name>siroheme</name>
        <dbReference type="ChEBI" id="CHEBI:60052"/>
    </ligand>
    <ligandPart>
        <name>Fe</name>
        <dbReference type="ChEBI" id="CHEBI:18248"/>
    </ligandPart>
</feature>
<comment type="catalytic activity">
    <reaction evidence="12 15">
        <text>hydrogen sulfide + 3 NADP(+) + 3 H2O = sulfite + 3 NADPH + 4 H(+)</text>
        <dbReference type="Rhea" id="RHEA:13801"/>
        <dbReference type="ChEBI" id="CHEBI:15377"/>
        <dbReference type="ChEBI" id="CHEBI:15378"/>
        <dbReference type="ChEBI" id="CHEBI:17359"/>
        <dbReference type="ChEBI" id="CHEBI:29919"/>
        <dbReference type="ChEBI" id="CHEBI:57783"/>
        <dbReference type="ChEBI" id="CHEBI:58349"/>
        <dbReference type="EC" id="1.8.1.2"/>
    </reaction>
</comment>
<keyword evidence="3 15" id="KW-0004">4Fe-4S</keyword>
<dbReference type="PROSITE" id="PS00365">
    <property type="entry name" value="NIR_SIR"/>
    <property type="match status" value="1"/>
</dbReference>
<feature type="binding site" evidence="15">
    <location>
        <position position="480"/>
    </location>
    <ligand>
        <name>[4Fe-4S] cluster</name>
        <dbReference type="ChEBI" id="CHEBI:49883"/>
    </ligand>
</feature>
<evidence type="ECO:0000256" key="5">
    <source>
        <dbReference type="ARBA" id="ARBA00022617"/>
    </source>
</evidence>
<accession>A0A0D8J6L9</accession>
<gene>
    <name evidence="15" type="primary">cysI</name>
    <name evidence="18" type="ORF">LH29_18945</name>
</gene>
<evidence type="ECO:0000256" key="1">
    <source>
        <dbReference type="ARBA" id="ARBA00004774"/>
    </source>
</evidence>
<keyword evidence="7 15" id="KW-0521">NADP</keyword>
<dbReference type="GO" id="GO:0051539">
    <property type="term" value="F:4 iron, 4 sulfur cluster binding"/>
    <property type="evidence" value="ECO:0007669"/>
    <property type="project" value="UniProtKB-KW"/>
</dbReference>
<dbReference type="GO" id="GO:0046872">
    <property type="term" value="F:metal ion binding"/>
    <property type="evidence" value="ECO:0007669"/>
    <property type="project" value="UniProtKB-KW"/>
</dbReference>
<comment type="cofactor">
    <cofactor evidence="15">
        <name>siroheme</name>
        <dbReference type="ChEBI" id="CHEBI:60052"/>
    </cofactor>
    <text evidence="15">Binds 1 siroheme per subunit.</text>
</comment>
<dbReference type="FunFam" id="3.30.413.10:FF:000003">
    <property type="entry name" value="Sulfite reductase [NADPH] hemoprotein beta-component"/>
    <property type="match status" value="1"/>
</dbReference>
<evidence type="ECO:0000313" key="19">
    <source>
        <dbReference type="Proteomes" id="UP000032544"/>
    </source>
</evidence>
<dbReference type="Pfam" id="PF03460">
    <property type="entry name" value="NIR_SIR_ferr"/>
    <property type="match status" value="2"/>
</dbReference>
<evidence type="ECO:0000259" key="17">
    <source>
        <dbReference type="Pfam" id="PF03460"/>
    </source>
</evidence>
<keyword evidence="5 15" id="KW-0349">Heme</keyword>
<evidence type="ECO:0000256" key="15">
    <source>
        <dbReference type="HAMAP-Rule" id="MF_01540"/>
    </source>
</evidence>
<evidence type="ECO:0000256" key="9">
    <source>
        <dbReference type="ARBA" id="ARBA00023004"/>
    </source>
</evidence>
<keyword evidence="8 15" id="KW-0560">Oxidoreductase</keyword>
<feature type="binding site" evidence="15">
    <location>
        <position position="431"/>
    </location>
    <ligand>
        <name>[4Fe-4S] cluster</name>
        <dbReference type="ChEBI" id="CHEBI:49883"/>
    </ligand>
</feature>
<dbReference type="STRING" id="1544798.LH29_18945"/>
<dbReference type="HAMAP" id="MF_01540">
    <property type="entry name" value="CysI"/>
    <property type="match status" value="1"/>
</dbReference>
<dbReference type="InterPro" id="IPR036136">
    <property type="entry name" value="Nit/Sulf_reduc_fer-like_dom_sf"/>
</dbReference>
<dbReference type="PATRIC" id="fig|1544798.3.peg.3961"/>